<dbReference type="GO" id="GO:0008270">
    <property type="term" value="F:zinc ion binding"/>
    <property type="evidence" value="ECO:0007669"/>
    <property type="project" value="TreeGrafter"/>
</dbReference>
<proteinExistence type="predicted"/>
<comment type="caution">
    <text evidence="7">The sequence shown here is derived from an EMBL/GenBank/DDBJ whole genome shotgun (WGS) entry which is preliminary data.</text>
</comment>
<name>A0A1F4TMG2_UNCSA</name>
<dbReference type="GO" id="GO:0006508">
    <property type="term" value="P:proteolysis"/>
    <property type="evidence" value="ECO:0007669"/>
    <property type="project" value="UniProtKB-KW"/>
</dbReference>
<protein>
    <recommendedName>
        <fullName evidence="6">JAB domain-containing protein</fullName>
    </recommendedName>
</protein>
<dbReference type="InterPro" id="IPR051929">
    <property type="entry name" value="VirAsm_ModProt"/>
</dbReference>
<dbReference type="GO" id="GO:0008235">
    <property type="term" value="F:metalloexopeptidase activity"/>
    <property type="evidence" value="ECO:0007669"/>
    <property type="project" value="TreeGrafter"/>
</dbReference>
<keyword evidence="3" id="KW-0378">Hydrolase</keyword>
<dbReference type="SUPFAM" id="SSF102712">
    <property type="entry name" value="JAB1/MPN domain"/>
    <property type="match status" value="1"/>
</dbReference>
<dbReference type="Gene3D" id="3.40.140.10">
    <property type="entry name" value="Cytidine Deaminase, domain 2"/>
    <property type="match status" value="1"/>
</dbReference>
<dbReference type="InterPro" id="IPR028090">
    <property type="entry name" value="JAB_dom_prok"/>
</dbReference>
<organism evidence="7 8">
    <name type="scientific">candidate division WOR-1 bacterium RIFOXYC2_FULL_41_25</name>
    <dbReference type="NCBI Taxonomy" id="1802586"/>
    <lineage>
        <taxon>Bacteria</taxon>
        <taxon>Bacillati</taxon>
        <taxon>Saganbacteria</taxon>
    </lineage>
</organism>
<evidence type="ECO:0000256" key="4">
    <source>
        <dbReference type="ARBA" id="ARBA00022833"/>
    </source>
</evidence>
<keyword evidence="1" id="KW-0645">Protease</keyword>
<evidence type="ECO:0000256" key="1">
    <source>
        <dbReference type="ARBA" id="ARBA00022670"/>
    </source>
</evidence>
<gene>
    <name evidence="7" type="ORF">A2462_01275</name>
</gene>
<dbReference type="PANTHER" id="PTHR34858:SF1">
    <property type="entry name" value="CYSO-CYSTEINE PEPTIDASE"/>
    <property type="match status" value="1"/>
</dbReference>
<evidence type="ECO:0000256" key="3">
    <source>
        <dbReference type="ARBA" id="ARBA00022801"/>
    </source>
</evidence>
<dbReference type="Proteomes" id="UP000177309">
    <property type="component" value="Unassembled WGS sequence"/>
</dbReference>
<evidence type="ECO:0000313" key="8">
    <source>
        <dbReference type="Proteomes" id="UP000177309"/>
    </source>
</evidence>
<dbReference type="Pfam" id="PF14464">
    <property type="entry name" value="Prok-JAB"/>
    <property type="match status" value="1"/>
</dbReference>
<keyword evidence="5" id="KW-0482">Metalloprotease</keyword>
<keyword evidence="4" id="KW-0862">Zinc</keyword>
<evidence type="ECO:0000256" key="2">
    <source>
        <dbReference type="ARBA" id="ARBA00022723"/>
    </source>
</evidence>
<dbReference type="AlphaFoldDB" id="A0A1F4TMG2"/>
<dbReference type="EMBL" id="MEUI01000026">
    <property type="protein sequence ID" value="OGC33886.1"/>
    <property type="molecule type" value="Genomic_DNA"/>
</dbReference>
<reference evidence="7 8" key="1">
    <citation type="journal article" date="2016" name="Nat. Commun.">
        <title>Thousands of microbial genomes shed light on interconnected biogeochemical processes in an aquifer system.</title>
        <authorList>
            <person name="Anantharaman K."/>
            <person name="Brown C.T."/>
            <person name="Hug L.A."/>
            <person name="Sharon I."/>
            <person name="Castelle C.J."/>
            <person name="Probst A.J."/>
            <person name="Thomas B.C."/>
            <person name="Singh A."/>
            <person name="Wilkins M.J."/>
            <person name="Karaoz U."/>
            <person name="Brodie E.L."/>
            <person name="Williams K.H."/>
            <person name="Hubbard S.S."/>
            <person name="Banfield J.F."/>
        </authorList>
    </citation>
    <scope>NUCLEOTIDE SEQUENCE [LARGE SCALE GENOMIC DNA]</scope>
</reference>
<evidence type="ECO:0000313" key="7">
    <source>
        <dbReference type="EMBL" id="OGC33886.1"/>
    </source>
</evidence>
<dbReference type="PANTHER" id="PTHR34858">
    <property type="entry name" value="CYSO-CYSTEINE PEPTIDASE"/>
    <property type="match status" value="1"/>
</dbReference>
<evidence type="ECO:0000256" key="5">
    <source>
        <dbReference type="ARBA" id="ARBA00023049"/>
    </source>
</evidence>
<keyword evidence="2" id="KW-0479">Metal-binding</keyword>
<sequence>MFIITERQYNIIMQQAQACYPQESGGILGGTDNKIMAVLPIANKNIYDRTKEFALWKEDIERGYAFLEKYNMQYLGIYHTHPQGVPYPSDQDLSHGQKYLFIIGLRDRYNPELRAWRCEGKKVYQEDIKIISDQGITVIDVKTGKPKLSQNTTKEEMDRLALMINAMIEGRDPSYLKLAPSKWDASSFSTFA</sequence>
<evidence type="ECO:0000259" key="6">
    <source>
        <dbReference type="Pfam" id="PF14464"/>
    </source>
</evidence>
<accession>A0A1F4TMG2</accession>
<feature type="domain" description="JAB" evidence="6">
    <location>
        <begin position="7"/>
        <end position="118"/>
    </location>
</feature>